<keyword evidence="5 9" id="KW-0863">Zinc-finger</keyword>
<dbReference type="Pfam" id="PF00096">
    <property type="entry name" value="zf-C2H2"/>
    <property type="match status" value="1"/>
</dbReference>
<dbReference type="GO" id="GO:0008270">
    <property type="term" value="F:zinc ion binding"/>
    <property type="evidence" value="ECO:0007669"/>
    <property type="project" value="UniProtKB-KW"/>
</dbReference>
<keyword evidence="6" id="KW-0862">Zinc</keyword>
<evidence type="ECO:0000256" key="10">
    <source>
        <dbReference type="SAM" id="MobiDB-lite"/>
    </source>
</evidence>
<feature type="compositionally biased region" description="Acidic residues" evidence="10">
    <location>
        <begin position="259"/>
        <end position="271"/>
    </location>
</feature>
<evidence type="ECO:0000256" key="6">
    <source>
        <dbReference type="ARBA" id="ARBA00022833"/>
    </source>
</evidence>
<evidence type="ECO:0000313" key="13">
    <source>
        <dbReference type="Proteomes" id="UP000789706"/>
    </source>
</evidence>
<evidence type="ECO:0000259" key="11">
    <source>
        <dbReference type="PROSITE" id="PS50157"/>
    </source>
</evidence>
<sequence length="314" mass="36432">MSLSPAPSTTSNSDTGSVYHEDEILSCLWKKCNRQFDDAESLYSHLSVDHVGRKSTGNLCLECHWDDCDVRTTKRDHITSHLRVHVPLKPHICEKAFKRPQDLKKHYKIHSEYHQQQLTNLKNHRITKKLLIKFESPLVIMTTSEYTTPPSPSNIDPEEIGETFHKFGFDQSDNEDEDKKDNNEKLDKESLGREHYENVGKSSLRQNLQFNLNDPKYAGKQSSRKNIFGDFSELKDYLDINEELSELTDFEEDKGLSEEFYDFENTDDEESSVYSASRKSLDESLNKSLDKSLDKSDKSSIVINELRKIENEER</sequence>
<dbReference type="GO" id="GO:0005634">
    <property type="term" value="C:nucleus"/>
    <property type="evidence" value="ECO:0007669"/>
    <property type="project" value="UniProtKB-SubCell"/>
</dbReference>
<evidence type="ECO:0000256" key="5">
    <source>
        <dbReference type="ARBA" id="ARBA00022771"/>
    </source>
</evidence>
<dbReference type="InterPro" id="IPR050806">
    <property type="entry name" value="pacC/RIM101"/>
</dbReference>
<keyword evidence="2" id="KW-0678">Repressor</keyword>
<gene>
    <name evidence="12" type="ORF">DEBURN_LOCUS1336</name>
</gene>
<keyword evidence="7" id="KW-0539">Nucleus</keyword>
<evidence type="ECO:0000256" key="7">
    <source>
        <dbReference type="ARBA" id="ARBA00023242"/>
    </source>
</evidence>
<comment type="similarity">
    <text evidence="8">Belongs to the pacC/RIM101 family.</text>
</comment>
<evidence type="ECO:0000256" key="2">
    <source>
        <dbReference type="ARBA" id="ARBA00022491"/>
    </source>
</evidence>
<keyword evidence="13" id="KW-1185">Reference proteome</keyword>
<feature type="domain" description="C2H2-type" evidence="11">
    <location>
        <begin position="25"/>
        <end position="55"/>
    </location>
</feature>
<dbReference type="EMBL" id="CAJVPK010000058">
    <property type="protein sequence ID" value="CAG8439685.1"/>
    <property type="molecule type" value="Genomic_DNA"/>
</dbReference>
<evidence type="ECO:0000256" key="4">
    <source>
        <dbReference type="ARBA" id="ARBA00022737"/>
    </source>
</evidence>
<feature type="region of interest" description="Disordered" evidence="10">
    <location>
        <begin position="168"/>
        <end position="202"/>
    </location>
</feature>
<evidence type="ECO:0000313" key="12">
    <source>
        <dbReference type="EMBL" id="CAG8439685.1"/>
    </source>
</evidence>
<dbReference type="SMART" id="SM00355">
    <property type="entry name" value="ZnF_C2H2"/>
    <property type="match status" value="3"/>
</dbReference>
<dbReference type="InterPro" id="IPR036236">
    <property type="entry name" value="Znf_C2H2_sf"/>
</dbReference>
<dbReference type="GO" id="GO:0045944">
    <property type="term" value="P:positive regulation of transcription by RNA polymerase II"/>
    <property type="evidence" value="ECO:0007669"/>
    <property type="project" value="TreeGrafter"/>
</dbReference>
<feature type="domain" description="C2H2-type" evidence="11">
    <location>
        <begin position="61"/>
        <end position="90"/>
    </location>
</feature>
<dbReference type="Gene3D" id="3.30.160.60">
    <property type="entry name" value="Classic Zinc Finger"/>
    <property type="match status" value="2"/>
</dbReference>
<evidence type="ECO:0000256" key="3">
    <source>
        <dbReference type="ARBA" id="ARBA00022723"/>
    </source>
</evidence>
<comment type="caution">
    <text evidence="12">The sequence shown here is derived from an EMBL/GenBank/DDBJ whole genome shotgun (WGS) entry which is preliminary data.</text>
</comment>
<evidence type="ECO:0000256" key="8">
    <source>
        <dbReference type="ARBA" id="ARBA00038089"/>
    </source>
</evidence>
<proteinExistence type="inferred from homology"/>
<feature type="compositionally biased region" description="Basic and acidic residues" evidence="10">
    <location>
        <begin position="177"/>
        <end position="198"/>
    </location>
</feature>
<dbReference type="OrthoDB" id="6155966at2759"/>
<dbReference type="PROSITE" id="PS50157">
    <property type="entry name" value="ZINC_FINGER_C2H2_2"/>
    <property type="match status" value="2"/>
</dbReference>
<reference evidence="12" key="1">
    <citation type="submission" date="2021-06" db="EMBL/GenBank/DDBJ databases">
        <authorList>
            <person name="Kallberg Y."/>
            <person name="Tangrot J."/>
            <person name="Rosling A."/>
        </authorList>
    </citation>
    <scope>NUCLEOTIDE SEQUENCE</scope>
    <source>
        <strain evidence="12">AZ414A</strain>
    </source>
</reference>
<organism evidence="12 13">
    <name type="scientific">Diversispora eburnea</name>
    <dbReference type="NCBI Taxonomy" id="1213867"/>
    <lineage>
        <taxon>Eukaryota</taxon>
        <taxon>Fungi</taxon>
        <taxon>Fungi incertae sedis</taxon>
        <taxon>Mucoromycota</taxon>
        <taxon>Glomeromycotina</taxon>
        <taxon>Glomeromycetes</taxon>
        <taxon>Diversisporales</taxon>
        <taxon>Diversisporaceae</taxon>
        <taxon>Diversispora</taxon>
    </lineage>
</organism>
<accession>A0A9N8YQM0</accession>
<dbReference type="AlphaFoldDB" id="A0A9N8YQM0"/>
<dbReference type="PANTHER" id="PTHR47257">
    <property type="entry name" value="PH-RESPONSE TRANSCRIPTION FACTOR PACC/RIM101"/>
    <property type="match status" value="1"/>
</dbReference>
<protein>
    <submittedName>
        <fullName evidence="12">6487_t:CDS:1</fullName>
    </submittedName>
</protein>
<name>A0A9N8YQM0_9GLOM</name>
<dbReference type="PROSITE" id="PS00028">
    <property type="entry name" value="ZINC_FINGER_C2H2_1"/>
    <property type="match status" value="1"/>
</dbReference>
<dbReference type="Proteomes" id="UP000789706">
    <property type="component" value="Unassembled WGS sequence"/>
</dbReference>
<feature type="region of interest" description="Disordered" evidence="10">
    <location>
        <begin position="258"/>
        <end position="279"/>
    </location>
</feature>
<evidence type="ECO:0000256" key="9">
    <source>
        <dbReference type="PROSITE-ProRule" id="PRU00042"/>
    </source>
</evidence>
<evidence type="ECO:0000256" key="1">
    <source>
        <dbReference type="ARBA" id="ARBA00004123"/>
    </source>
</evidence>
<keyword evidence="4" id="KW-0677">Repeat</keyword>
<dbReference type="PANTHER" id="PTHR47257:SF1">
    <property type="entry name" value="PH-RESPONSE TRANSCRIPTION FACTOR PACC_RIM101"/>
    <property type="match status" value="1"/>
</dbReference>
<dbReference type="SUPFAM" id="SSF57667">
    <property type="entry name" value="beta-beta-alpha zinc fingers"/>
    <property type="match status" value="2"/>
</dbReference>
<dbReference type="InterPro" id="IPR013087">
    <property type="entry name" value="Znf_C2H2_type"/>
</dbReference>
<keyword evidence="3" id="KW-0479">Metal-binding</keyword>
<comment type="subcellular location">
    <subcellularLocation>
        <location evidence="1">Nucleus</location>
    </subcellularLocation>
</comment>